<dbReference type="Gene3D" id="4.10.60.10">
    <property type="entry name" value="Zinc finger, CCHC-type"/>
    <property type="match status" value="2"/>
</dbReference>
<dbReference type="PANTHER" id="PTHR46978">
    <property type="entry name" value="ZINC KNUCKLE (CCHC-TYPE) FAMILY PROTEIN"/>
    <property type="match status" value="1"/>
</dbReference>
<organism evidence="3 4">
    <name type="scientific">Quillaja saponaria</name>
    <name type="common">Soap bark tree</name>
    <dbReference type="NCBI Taxonomy" id="32244"/>
    <lineage>
        <taxon>Eukaryota</taxon>
        <taxon>Viridiplantae</taxon>
        <taxon>Streptophyta</taxon>
        <taxon>Embryophyta</taxon>
        <taxon>Tracheophyta</taxon>
        <taxon>Spermatophyta</taxon>
        <taxon>Magnoliopsida</taxon>
        <taxon>eudicotyledons</taxon>
        <taxon>Gunneridae</taxon>
        <taxon>Pentapetalae</taxon>
        <taxon>rosids</taxon>
        <taxon>fabids</taxon>
        <taxon>Fabales</taxon>
        <taxon>Quillajaceae</taxon>
        <taxon>Quillaja</taxon>
    </lineage>
</organism>
<feature type="domain" description="CCHC-type" evidence="2">
    <location>
        <begin position="211"/>
        <end position="226"/>
    </location>
</feature>
<proteinExistence type="predicted"/>
<dbReference type="Pfam" id="PF00098">
    <property type="entry name" value="zf-CCHC"/>
    <property type="match status" value="1"/>
</dbReference>
<dbReference type="InterPro" id="IPR001878">
    <property type="entry name" value="Znf_CCHC"/>
</dbReference>
<comment type="caution">
    <text evidence="3">The sequence shown here is derived from an EMBL/GenBank/DDBJ whole genome shotgun (WGS) entry which is preliminary data.</text>
</comment>
<dbReference type="PROSITE" id="PS50158">
    <property type="entry name" value="ZF_CCHC"/>
    <property type="match status" value="2"/>
</dbReference>
<dbReference type="PANTHER" id="PTHR46978:SF1">
    <property type="entry name" value="ZINC KNUCKLE (CCHC-TYPE) FAMILY PROTEIN"/>
    <property type="match status" value="1"/>
</dbReference>
<keyword evidence="1" id="KW-0863">Zinc-finger</keyword>
<dbReference type="GO" id="GO:0003676">
    <property type="term" value="F:nucleic acid binding"/>
    <property type="evidence" value="ECO:0007669"/>
    <property type="project" value="InterPro"/>
</dbReference>
<dbReference type="SUPFAM" id="SSF57756">
    <property type="entry name" value="Retrovirus zinc finger-like domains"/>
    <property type="match status" value="2"/>
</dbReference>
<dbReference type="SMART" id="SM00343">
    <property type="entry name" value="ZnF_C2HC"/>
    <property type="match status" value="4"/>
</dbReference>
<dbReference type="EMBL" id="JARAOO010000004">
    <property type="protein sequence ID" value="KAJ7973596.1"/>
    <property type="molecule type" value="Genomic_DNA"/>
</dbReference>
<dbReference type="AlphaFoldDB" id="A0AAD7VF69"/>
<dbReference type="GO" id="GO:0008270">
    <property type="term" value="F:zinc ion binding"/>
    <property type="evidence" value="ECO:0007669"/>
    <property type="project" value="UniProtKB-KW"/>
</dbReference>
<dbReference type="KEGG" id="qsa:O6P43_011301"/>
<dbReference type="Proteomes" id="UP001163823">
    <property type="component" value="Chromosome 4"/>
</dbReference>
<sequence length="331" mass="38036">MENPLNWMISNEDEVTTNEKQRICCTKADEYRMISDLTGFENLRDTIEAETFRKRKRRRRKKRNKMNASRVHNEAAVCISGVGETINHMLEVNMIKETEVPSTVEGLETISMETKLIHMEERKEYEELGKKECPKKTPSMGRELVHMEDSIVLRMLLRKPRYFDPPGDNGNTWQNYGEVDQVRNCTTQRRKKPCFICGSLEHRQKHCKQVCFVCSRKGHLGTDCRKKFVEDTPAFYICLVCGDSGHSMFSCTRDNSPDDLKDIQCYVCKRFGHLCCADFPVMDLGEPSCYNCGQLGHMGSECKKLHRGRSALKAPGSDHKCGKEVILCKNA</sequence>
<dbReference type="InterPro" id="IPR036875">
    <property type="entry name" value="Znf_CCHC_sf"/>
</dbReference>
<gene>
    <name evidence="3" type="ORF">O6P43_011301</name>
</gene>
<keyword evidence="1" id="KW-0862">Zinc</keyword>
<keyword evidence="4" id="KW-1185">Reference proteome</keyword>
<evidence type="ECO:0000313" key="4">
    <source>
        <dbReference type="Proteomes" id="UP001163823"/>
    </source>
</evidence>
<evidence type="ECO:0000313" key="3">
    <source>
        <dbReference type="EMBL" id="KAJ7973596.1"/>
    </source>
</evidence>
<feature type="domain" description="CCHC-type" evidence="2">
    <location>
        <begin position="289"/>
        <end position="304"/>
    </location>
</feature>
<evidence type="ECO:0000259" key="2">
    <source>
        <dbReference type="PROSITE" id="PS50158"/>
    </source>
</evidence>
<protein>
    <submittedName>
        <fullName evidence="3">Zinc finger, CCHC-type</fullName>
    </submittedName>
</protein>
<reference evidence="3" key="1">
    <citation type="journal article" date="2023" name="Science">
        <title>Elucidation of the pathway for biosynthesis of saponin adjuvants from the soapbark tree.</title>
        <authorList>
            <person name="Reed J."/>
            <person name="Orme A."/>
            <person name="El-Demerdash A."/>
            <person name="Owen C."/>
            <person name="Martin L.B.B."/>
            <person name="Misra R.C."/>
            <person name="Kikuchi S."/>
            <person name="Rejzek M."/>
            <person name="Martin A.C."/>
            <person name="Harkess A."/>
            <person name="Leebens-Mack J."/>
            <person name="Louveau T."/>
            <person name="Stephenson M.J."/>
            <person name="Osbourn A."/>
        </authorList>
    </citation>
    <scope>NUCLEOTIDE SEQUENCE</scope>
    <source>
        <strain evidence="3">S10</strain>
    </source>
</reference>
<evidence type="ECO:0000256" key="1">
    <source>
        <dbReference type="PROSITE-ProRule" id="PRU00047"/>
    </source>
</evidence>
<accession>A0AAD7VF69</accession>
<name>A0AAD7VF69_QUISA</name>
<keyword evidence="1" id="KW-0479">Metal-binding</keyword>